<dbReference type="KEGG" id="rarg:115740965"/>
<keyword evidence="4" id="KW-0238">DNA-binding</keyword>
<evidence type="ECO:0000256" key="3">
    <source>
        <dbReference type="ARBA" id="ARBA00023015"/>
    </source>
</evidence>
<gene>
    <name evidence="13" type="primary">LOC115740965</name>
</gene>
<evidence type="ECO:0000256" key="2">
    <source>
        <dbReference type="ARBA" id="ARBA00022737"/>
    </source>
</evidence>
<dbReference type="InterPro" id="IPR015495">
    <property type="entry name" value="Myb_TF_plants"/>
</dbReference>
<feature type="domain" description="HTH myb-type" evidence="11">
    <location>
        <begin position="9"/>
        <end position="61"/>
    </location>
</feature>
<keyword evidence="3" id="KW-0805">Transcription regulation</keyword>
<feature type="domain" description="HTH myb-type" evidence="11">
    <location>
        <begin position="62"/>
        <end position="116"/>
    </location>
</feature>
<dbReference type="SMART" id="SM00717">
    <property type="entry name" value="SANT"/>
    <property type="match status" value="2"/>
</dbReference>
<accession>A0A8B8P6X2</accession>
<dbReference type="CDD" id="cd00167">
    <property type="entry name" value="SANT"/>
    <property type="match status" value="2"/>
</dbReference>
<keyword evidence="6" id="KW-0804">Transcription</keyword>
<sequence length="262" mass="29493">MGRSPCCTKEGLNRGAWTALEDQILTDYIKARGEGKWRNIPRESGLKRCGKSCRLRWLNYLRPDIKRGNIAPEEEDLIIRLHKLLGNRWSLIAGRLPGRTDNEIKNYWNTTLGKRVKGEEPKQPKKDETKKPKTRQPSKNPTPTSASNIAPAAVQPQQAKCNKIIAYPEPQPEASATDFSSVQDLAGDHAYAVPKSSEGSPSIMSEEEDFGNIPMDFSLSELLPSDVPESEFWKQCQFDDTLEQPLLFSDEMMKSWAIEGGF</sequence>
<dbReference type="InterPro" id="IPR001005">
    <property type="entry name" value="SANT/Myb"/>
</dbReference>
<evidence type="ECO:0000259" key="11">
    <source>
        <dbReference type="PROSITE" id="PS51294"/>
    </source>
</evidence>
<comment type="subcellular location">
    <subcellularLocation>
        <location evidence="1">Nucleus</location>
    </subcellularLocation>
</comment>
<dbReference type="GO" id="GO:0005634">
    <property type="term" value="C:nucleus"/>
    <property type="evidence" value="ECO:0007669"/>
    <property type="project" value="UniProtKB-SubCell"/>
</dbReference>
<dbReference type="PROSITE" id="PS50090">
    <property type="entry name" value="MYB_LIKE"/>
    <property type="match status" value="2"/>
</dbReference>
<dbReference type="OrthoDB" id="2143914at2759"/>
<feature type="region of interest" description="Disordered" evidence="9">
    <location>
        <begin position="114"/>
        <end position="155"/>
    </location>
</feature>
<dbReference type="FunFam" id="1.10.10.60:FF:000302">
    <property type="entry name" value="Transcription factor TT2"/>
    <property type="match status" value="1"/>
</dbReference>
<dbReference type="AlphaFoldDB" id="A0A8B8P6X2"/>
<keyword evidence="5" id="KW-0010">Activator</keyword>
<dbReference type="InterPro" id="IPR009057">
    <property type="entry name" value="Homeodomain-like_sf"/>
</dbReference>
<dbReference type="PROSITE" id="PS51294">
    <property type="entry name" value="HTH_MYB"/>
    <property type="match status" value="2"/>
</dbReference>
<reference evidence="13" key="1">
    <citation type="submission" date="2025-08" db="UniProtKB">
        <authorList>
            <consortium name="RefSeq"/>
        </authorList>
    </citation>
    <scope>IDENTIFICATION</scope>
    <source>
        <tissue evidence="13">Leaf</tissue>
    </source>
</reference>
<evidence type="ECO:0000313" key="13">
    <source>
        <dbReference type="RefSeq" id="XP_030530497.1"/>
    </source>
</evidence>
<evidence type="ECO:0000259" key="10">
    <source>
        <dbReference type="PROSITE" id="PS50090"/>
    </source>
</evidence>
<evidence type="ECO:0000256" key="1">
    <source>
        <dbReference type="ARBA" id="ARBA00004123"/>
    </source>
</evidence>
<dbReference type="FunFam" id="1.10.10.60:FF:000001">
    <property type="entry name" value="MYB-related transcription factor"/>
    <property type="match status" value="1"/>
</dbReference>
<protein>
    <recommendedName>
        <fullName evidence="8">Myb-related protein 123</fullName>
    </recommendedName>
</protein>
<evidence type="ECO:0000256" key="4">
    <source>
        <dbReference type="ARBA" id="ARBA00023125"/>
    </source>
</evidence>
<dbReference type="InterPro" id="IPR017930">
    <property type="entry name" value="Myb_dom"/>
</dbReference>
<dbReference type="RefSeq" id="XP_030530497.1">
    <property type="nucleotide sequence ID" value="XM_030674637.2"/>
</dbReference>
<name>A0A8B8P6X2_9MYRT</name>
<keyword evidence="2" id="KW-0677">Repeat</keyword>
<proteinExistence type="predicted"/>
<evidence type="ECO:0000256" key="7">
    <source>
        <dbReference type="ARBA" id="ARBA00023242"/>
    </source>
</evidence>
<keyword evidence="12" id="KW-1185">Reference proteome</keyword>
<feature type="compositionally biased region" description="Polar residues" evidence="9">
    <location>
        <begin position="135"/>
        <end position="148"/>
    </location>
</feature>
<dbReference type="GeneID" id="115740965"/>
<dbReference type="PANTHER" id="PTHR47999:SF86">
    <property type="entry name" value="MYB-RELATED PROTEIN MYB4-LIKE"/>
    <property type="match status" value="1"/>
</dbReference>
<keyword evidence="7" id="KW-0539">Nucleus</keyword>
<dbReference type="Pfam" id="PF00249">
    <property type="entry name" value="Myb_DNA-binding"/>
    <property type="match status" value="2"/>
</dbReference>
<feature type="compositionally biased region" description="Basic and acidic residues" evidence="9">
    <location>
        <begin position="116"/>
        <end position="131"/>
    </location>
</feature>
<evidence type="ECO:0000256" key="6">
    <source>
        <dbReference type="ARBA" id="ARBA00023163"/>
    </source>
</evidence>
<evidence type="ECO:0000256" key="9">
    <source>
        <dbReference type="SAM" id="MobiDB-lite"/>
    </source>
</evidence>
<organism evidence="12 13">
    <name type="scientific">Rhodamnia argentea</name>
    <dbReference type="NCBI Taxonomy" id="178133"/>
    <lineage>
        <taxon>Eukaryota</taxon>
        <taxon>Viridiplantae</taxon>
        <taxon>Streptophyta</taxon>
        <taxon>Embryophyta</taxon>
        <taxon>Tracheophyta</taxon>
        <taxon>Spermatophyta</taxon>
        <taxon>Magnoliopsida</taxon>
        <taxon>eudicotyledons</taxon>
        <taxon>Gunneridae</taxon>
        <taxon>Pentapetalae</taxon>
        <taxon>rosids</taxon>
        <taxon>malvids</taxon>
        <taxon>Myrtales</taxon>
        <taxon>Myrtaceae</taxon>
        <taxon>Myrtoideae</taxon>
        <taxon>Myrteae</taxon>
        <taxon>Australasian group</taxon>
        <taxon>Rhodamnia</taxon>
    </lineage>
</organism>
<dbReference type="Proteomes" id="UP000827889">
    <property type="component" value="Chromosome 4"/>
</dbReference>
<dbReference type="GO" id="GO:0003677">
    <property type="term" value="F:DNA binding"/>
    <property type="evidence" value="ECO:0007669"/>
    <property type="project" value="UniProtKB-KW"/>
</dbReference>
<dbReference type="PANTHER" id="PTHR47999">
    <property type="entry name" value="TRANSCRIPTION FACTOR MYB8-RELATED-RELATED"/>
    <property type="match status" value="1"/>
</dbReference>
<feature type="domain" description="Myb-like" evidence="10">
    <location>
        <begin position="62"/>
        <end position="112"/>
    </location>
</feature>
<feature type="domain" description="Myb-like" evidence="10">
    <location>
        <begin position="9"/>
        <end position="61"/>
    </location>
</feature>
<evidence type="ECO:0000256" key="8">
    <source>
        <dbReference type="ARBA" id="ARBA00083772"/>
    </source>
</evidence>
<dbReference type="Gene3D" id="1.10.10.60">
    <property type="entry name" value="Homeodomain-like"/>
    <property type="match status" value="2"/>
</dbReference>
<evidence type="ECO:0000256" key="5">
    <source>
        <dbReference type="ARBA" id="ARBA00023159"/>
    </source>
</evidence>
<dbReference type="SUPFAM" id="SSF46689">
    <property type="entry name" value="Homeodomain-like"/>
    <property type="match status" value="1"/>
</dbReference>
<evidence type="ECO:0000313" key="12">
    <source>
        <dbReference type="Proteomes" id="UP000827889"/>
    </source>
</evidence>